<comment type="caution">
    <text evidence="7">The sequence shown here is derived from an EMBL/GenBank/DDBJ whole genome shotgun (WGS) entry which is preliminary data.</text>
</comment>
<evidence type="ECO:0000313" key="7">
    <source>
        <dbReference type="EMBL" id="CAG7942697.1"/>
    </source>
</evidence>
<dbReference type="PANTHER" id="PTHR12714">
    <property type="entry name" value="PROTEIN-S ISOPRENYLCYSTEINE O-METHYLTRANSFERASE"/>
    <property type="match status" value="1"/>
</dbReference>
<evidence type="ECO:0000256" key="1">
    <source>
        <dbReference type="ARBA" id="ARBA00004141"/>
    </source>
</evidence>
<keyword evidence="5" id="KW-0808">Transferase</keyword>
<feature type="transmembrane region" description="Helical" evidence="5">
    <location>
        <begin position="166"/>
        <end position="186"/>
    </location>
</feature>
<dbReference type="GO" id="GO:0004671">
    <property type="term" value="F:protein C-terminal S-isoprenylcysteine carboxyl O-methyltransferase activity"/>
    <property type="evidence" value="ECO:0007669"/>
    <property type="project" value="UniProtKB-EC"/>
</dbReference>
<comment type="catalytic activity">
    <reaction evidence="5">
        <text>[protein]-C-terminal S-[(2E,6E)-farnesyl]-L-cysteine + S-adenosyl-L-methionine = [protein]-C-terminal S-[(2E,6E)-farnesyl]-L-cysteine methyl ester + S-adenosyl-L-homocysteine</text>
        <dbReference type="Rhea" id="RHEA:21672"/>
        <dbReference type="Rhea" id="RHEA-COMP:12125"/>
        <dbReference type="Rhea" id="RHEA-COMP:12126"/>
        <dbReference type="ChEBI" id="CHEBI:57856"/>
        <dbReference type="ChEBI" id="CHEBI:59789"/>
        <dbReference type="ChEBI" id="CHEBI:90510"/>
        <dbReference type="ChEBI" id="CHEBI:90511"/>
        <dbReference type="EC" id="2.1.1.100"/>
    </reaction>
</comment>
<feature type="transmembrane region" description="Helical" evidence="5">
    <location>
        <begin position="259"/>
        <end position="279"/>
    </location>
</feature>
<dbReference type="Pfam" id="PF04140">
    <property type="entry name" value="ICMT"/>
    <property type="match status" value="1"/>
</dbReference>
<feature type="transmembrane region" description="Helical" evidence="5">
    <location>
        <begin position="222"/>
        <end position="239"/>
    </location>
</feature>
<evidence type="ECO:0000256" key="6">
    <source>
        <dbReference type="SAM" id="MobiDB-lite"/>
    </source>
</evidence>
<evidence type="ECO:0000256" key="2">
    <source>
        <dbReference type="ARBA" id="ARBA00022692"/>
    </source>
</evidence>
<keyword evidence="5" id="KW-0949">S-adenosyl-L-methionine</keyword>
<dbReference type="GO" id="GO:0005789">
    <property type="term" value="C:endoplasmic reticulum membrane"/>
    <property type="evidence" value="ECO:0007669"/>
    <property type="project" value="UniProtKB-SubCell"/>
</dbReference>
<feature type="transmembrane region" description="Helical" evidence="5">
    <location>
        <begin position="126"/>
        <end position="146"/>
    </location>
</feature>
<sequence>MYYHEPLPIPFSSHSREAQPMERSTRQCSYSDDLRDEWDEIEWDESSVGLKPGGVPKTMSSSEQFTSLHICTQASIMIQPTILLAIAMAIAGYCSVLCATPPNTSPDQEDRHQNDRLSVVAGKFPIIARRITIAAAIYQALLTAFSPYSDRGGRMCPRPQHLNGDLFTWNAVTSTSLLLIYAGAFMRVSAYAGLGKSFTFHLVEPDHLITTGVYKWVQHPSYTGAGLALIGVFSLFLRWDSVAACWIPDAMFSRLQGWGPGTVVVLLGVIFWAIWMRVIDEERMLKQTFHREWEDWHRTTKRFIPGLL</sequence>
<accession>A0A9W4H9V8</accession>
<dbReference type="Gene3D" id="1.20.120.1630">
    <property type="match status" value="1"/>
</dbReference>
<keyword evidence="5" id="KW-0489">Methyltransferase</keyword>
<protein>
    <recommendedName>
        <fullName evidence="5">Protein-S-isoprenylcysteine O-methyltransferase</fullName>
        <ecNumber evidence="5">2.1.1.100</ecNumber>
    </recommendedName>
</protein>
<evidence type="ECO:0000256" key="4">
    <source>
        <dbReference type="ARBA" id="ARBA00023136"/>
    </source>
</evidence>
<dbReference type="GO" id="GO:0032259">
    <property type="term" value="P:methylation"/>
    <property type="evidence" value="ECO:0007669"/>
    <property type="project" value="UniProtKB-KW"/>
</dbReference>
<dbReference type="EC" id="2.1.1.100" evidence="5"/>
<evidence type="ECO:0000313" key="8">
    <source>
        <dbReference type="Proteomes" id="UP001153618"/>
    </source>
</evidence>
<dbReference type="EMBL" id="CAJVOS010000006">
    <property type="protein sequence ID" value="CAG7942697.1"/>
    <property type="molecule type" value="Genomic_DNA"/>
</dbReference>
<keyword evidence="2 5" id="KW-0812">Transmembrane</keyword>
<proteinExistence type="inferred from homology"/>
<evidence type="ECO:0000256" key="3">
    <source>
        <dbReference type="ARBA" id="ARBA00022989"/>
    </source>
</evidence>
<comment type="subcellular location">
    <subcellularLocation>
        <location evidence="5">Endoplasmic reticulum membrane</location>
        <topology evidence="5">Multi-pass membrane protein</topology>
    </subcellularLocation>
    <subcellularLocation>
        <location evidence="1">Membrane</location>
        <topology evidence="1">Multi-pass membrane protein</topology>
    </subcellularLocation>
</comment>
<keyword evidence="5" id="KW-0256">Endoplasmic reticulum</keyword>
<dbReference type="PANTHER" id="PTHR12714:SF9">
    <property type="entry name" value="PROTEIN-S-ISOPRENYLCYSTEINE O-METHYLTRANSFERASE"/>
    <property type="match status" value="1"/>
</dbReference>
<keyword evidence="4 5" id="KW-0472">Membrane</keyword>
<dbReference type="OrthoDB" id="422086at2759"/>
<evidence type="ECO:0000256" key="5">
    <source>
        <dbReference type="RuleBase" id="RU362022"/>
    </source>
</evidence>
<feature type="region of interest" description="Disordered" evidence="6">
    <location>
        <begin position="1"/>
        <end position="29"/>
    </location>
</feature>
<keyword evidence="8" id="KW-1185">Reference proteome</keyword>
<keyword evidence="3 5" id="KW-1133">Transmembrane helix</keyword>
<name>A0A9W4H9V8_PENOL</name>
<organism evidence="7 8">
    <name type="scientific">Penicillium olsonii</name>
    <dbReference type="NCBI Taxonomy" id="99116"/>
    <lineage>
        <taxon>Eukaryota</taxon>
        <taxon>Fungi</taxon>
        <taxon>Dikarya</taxon>
        <taxon>Ascomycota</taxon>
        <taxon>Pezizomycotina</taxon>
        <taxon>Eurotiomycetes</taxon>
        <taxon>Eurotiomycetidae</taxon>
        <taxon>Eurotiales</taxon>
        <taxon>Aspergillaceae</taxon>
        <taxon>Penicillium</taxon>
    </lineage>
</organism>
<feature type="compositionally biased region" description="Basic and acidic residues" evidence="6">
    <location>
        <begin position="14"/>
        <end position="25"/>
    </location>
</feature>
<comment type="similarity">
    <text evidence="5">Belongs to the class VI-like SAM-binding methyltransferase superfamily. Isoprenylcysteine carboxyl methyltransferase family.</text>
</comment>
<reference evidence="7" key="1">
    <citation type="submission" date="2021-07" db="EMBL/GenBank/DDBJ databases">
        <authorList>
            <person name="Branca A.L. A."/>
        </authorList>
    </citation>
    <scope>NUCLEOTIDE SEQUENCE</scope>
</reference>
<dbReference type="Proteomes" id="UP001153618">
    <property type="component" value="Unassembled WGS sequence"/>
</dbReference>
<dbReference type="AlphaFoldDB" id="A0A9W4H9V8"/>
<dbReference type="InterPro" id="IPR007269">
    <property type="entry name" value="ICMT_MeTrfase"/>
</dbReference>
<gene>
    <name evidence="7" type="ORF">POLS_LOCUS238</name>
</gene>